<sequence>MTTLIQIEAEAKRRVDEDYELGLFCPRIIYVTAGGKLKIWPFYEKEELEAYDEPISIVWKDKVEIL</sequence>
<dbReference type="EMBL" id="LAZR01000302">
    <property type="protein sequence ID" value="KKN75892.1"/>
    <property type="molecule type" value="Genomic_DNA"/>
</dbReference>
<gene>
    <name evidence="1" type="ORF">LCGC14_0376000</name>
</gene>
<protein>
    <submittedName>
        <fullName evidence="1">Uncharacterized protein</fullName>
    </submittedName>
</protein>
<reference evidence="1" key="1">
    <citation type="journal article" date="2015" name="Nature">
        <title>Complex archaea that bridge the gap between prokaryotes and eukaryotes.</title>
        <authorList>
            <person name="Spang A."/>
            <person name="Saw J.H."/>
            <person name="Jorgensen S.L."/>
            <person name="Zaremba-Niedzwiedzka K."/>
            <person name="Martijn J."/>
            <person name="Lind A.E."/>
            <person name="van Eijk R."/>
            <person name="Schleper C."/>
            <person name="Guy L."/>
            <person name="Ettema T.J."/>
        </authorList>
    </citation>
    <scope>NUCLEOTIDE SEQUENCE</scope>
</reference>
<comment type="caution">
    <text evidence="1">The sequence shown here is derived from an EMBL/GenBank/DDBJ whole genome shotgun (WGS) entry which is preliminary data.</text>
</comment>
<evidence type="ECO:0000313" key="1">
    <source>
        <dbReference type="EMBL" id="KKN75892.1"/>
    </source>
</evidence>
<organism evidence="1">
    <name type="scientific">marine sediment metagenome</name>
    <dbReference type="NCBI Taxonomy" id="412755"/>
    <lineage>
        <taxon>unclassified sequences</taxon>
        <taxon>metagenomes</taxon>
        <taxon>ecological metagenomes</taxon>
    </lineage>
</organism>
<dbReference type="AlphaFoldDB" id="A0A0F9TLW7"/>
<name>A0A0F9TLW7_9ZZZZ</name>
<accession>A0A0F9TLW7</accession>
<proteinExistence type="predicted"/>